<dbReference type="Pfam" id="PF19266">
    <property type="entry name" value="CIS_tube"/>
    <property type="match status" value="1"/>
</dbReference>
<evidence type="ECO:0000259" key="2">
    <source>
        <dbReference type="PROSITE" id="PS51782"/>
    </source>
</evidence>
<reference evidence="3" key="2">
    <citation type="submission" date="2020-09" db="EMBL/GenBank/DDBJ databases">
        <authorList>
            <person name="Sun Q."/>
            <person name="Zhou Y."/>
        </authorList>
    </citation>
    <scope>NUCLEOTIDE SEQUENCE</scope>
    <source>
        <strain evidence="3">CGMCC 1.12187</strain>
    </source>
</reference>
<gene>
    <name evidence="3" type="ORF">GCM10011374_33310</name>
</gene>
<dbReference type="CDD" id="cd00118">
    <property type="entry name" value="LysM"/>
    <property type="match status" value="1"/>
</dbReference>
<organism evidence="3 4">
    <name type="scientific">Kocuria dechangensis</name>
    <dbReference type="NCBI Taxonomy" id="1176249"/>
    <lineage>
        <taxon>Bacteria</taxon>
        <taxon>Bacillati</taxon>
        <taxon>Actinomycetota</taxon>
        <taxon>Actinomycetes</taxon>
        <taxon>Micrococcales</taxon>
        <taxon>Micrococcaceae</taxon>
        <taxon>Kocuria</taxon>
    </lineage>
</organism>
<feature type="region of interest" description="Disordered" evidence="1">
    <location>
        <begin position="69"/>
        <end position="89"/>
    </location>
</feature>
<evidence type="ECO:0000256" key="1">
    <source>
        <dbReference type="SAM" id="MobiDB-lite"/>
    </source>
</evidence>
<keyword evidence="4" id="KW-1185">Reference proteome</keyword>
<dbReference type="RefSeq" id="WP_188539258.1">
    <property type="nucleotide sequence ID" value="NZ_BMEQ01000024.1"/>
</dbReference>
<comment type="caution">
    <text evidence="3">The sequence shown here is derived from an EMBL/GenBank/DDBJ whole genome shotgun (WGS) entry which is preliminary data.</text>
</comment>
<sequence>MSSSPEAMSATATPSAGKGRRDAFAPKLEHAYLQLFEPSKDGSLDKPGPSMGKIEFQFNPKELTLAKSASWQPDTGKGKKNSTPQYKGPQPSKLTLEMFFDASATRNDSVVKRVEQLFTCCVPTTDSHQRKKSSPPWVLFRWGSLTGFVAYISSVQAKYTLFTAAGLPIRATCTVTLEEIKGEPPGQNPTSGGLVPRKAHTVVDGDTLAAIAYAEYGNPALWRAVAELNRLDDPMRLRPGSTVLLPTTDEVLRPPGGRRTAEGGGG</sequence>
<dbReference type="Gene3D" id="3.10.350.10">
    <property type="entry name" value="LysM domain"/>
    <property type="match status" value="1"/>
</dbReference>
<reference evidence="3" key="1">
    <citation type="journal article" date="2014" name="Int. J. Syst. Evol. Microbiol.">
        <title>Complete genome sequence of Corynebacterium casei LMG S-19264T (=DSM 44701T), isolated from a smear-ripened cheese.</title>
        <authorList>
            <consortium name="US DOE Joint Genome Institute (JGI-PGF)"/>
            <person name="Walter F."/>
            <person name="Albersmeier A."/>
            <person name="Kalinowski J."/>
            <person name="Ruckert C."/>
        </authorList>
    </citation>
    <scope>NUCLEOTIDE SEQUENCE</scope>
    <source>
        <strain evidence="3">CGMCC 1.12187</strain>
    </source>
</reference>
<proteinExistence type="predicted"/>
<dbReference type="Pfam" id="PF01476">
    <property type="entry name" value="LysM"/>
    <property type="match status" value="1"/>
</dbReference>
<dbReference type="EMBL" id="BMEQ01000024">
    <property type="protein sequence ID" value="GGG66535.1"/>
    <property type="molecule type" value="Genomic_DNA"/>
</dbReference>
<dbReference type="InterPro" id="IPR045361">
    <property type="entry name" value="CIS_tube_prot_N"/>
</dbReference>
<feature type="region of interest" description="Disordered" evidence="1">
    <location>
        <begin position="246"/>
        <end position="266"/>
    </location>
</feature>
<dbReference type="Proteomes" id="UP000638848">
    <property type="component" value="Unassembled WGS sequence"/>
</dbReference>
<feature type="region of interest" description="Disordered" evidence="1">
    <location>
        <begin position="1"/>
        <end position="24"/>
    </location>
</feature>
<dbReference type="PROSITE" id="PS51782">
    <property type="entry name" value="LYSM"/>
    <property type="match status" value="1"/>
</dbReference>
<feature type="domain" description="LysM" evidence="2">
    <location>
        <begin position="198"/>
        <end position="245"/>
    </location>
</feature>
<feature type="compositionally biased region" description="Polar residues" evidence="1">
    <location>
        <begin position="1"/>
        <end position="14"/>
    </location>
</feature>
<dbReference type="AlphaFoldDB" id="A0A917H491"/>
<evidence type="ECO:0000313" key="3">
    <source>
        <dbReference type="EMBL" id="GGG66535.1"/>
    </source>
</evidence>
<protein>
    <submittedName>
        <fullName evidence="3">Peptidase M23</fullName>
    </submittedName>
</protein>
<name>A0A917H491_9MICC</name>
<dbReference type="InterPro" id="IPR036779">
    <property type="entry name" value="LysM_dom_sf"/>
</dbReference>
<evidence type="ECO:0000313" key="4">
    <source>
        <dbReference type="Proteomes" id="UP000638848"/>
    </source>
</evidence>
<accession>A0A917H491</accession>
<dbReference type="InterPro" id="IPR018392">
    <property type="entry name" value="LysM"/>
</dbReference>